<dbReference type="Pfam" id="PF00440">
    <property type="entry name" value="TetR_N"/>
    <property type="match status" value="1"/>
</dbReference>
<dbReference type="SUPFAM" id="SSF46689">
    <property type="entry name" value="Homeodomain-like"/>
    <property type="match status" value="1"/>
</dbReference>
<sequence>MSQLAAAPVSSIYHHFGSLEQLFLVSQSECLGAARDWSERQIAQLEGIAASPQSFAGFFAHIVDEWTNGQPALAFAWRECLLLADRGAEFRESARNWLDLWHRFWLRAGEAFGLQENAIVAERVFETESLYHLIRWRRVVDRAALDETARGLAAWLVGAPAPAAPWREFAHAEASRTGAIAPPQDDTTARIMTAAAVLVAEGLGASVTHRATAERAGVTLGTVSHKFPTKQALLTAAFESIYAATVAQATESSGRTRPAASRQELLMDTATAVASATNGSGRDALFLVAARDPGLAAFGAQLRYLRGKSSRETLQAIIGPARTPSILEAALFSAFVSSQFRAYAGRTGNVAQLAMDELSVLSRLLTARSEPS</sequence>
<accession>A0A7W7NYU7</accession>
<gene>
    <name evidence="4" type="ORF">HNO88_004275</name>
</gene>
<organism evidence="4 5">
    <name type="scientific">Novosphingobium chloroacetimidivorans</name>
    <dbReference type="NCBI Taxonomy" id="1428314"/>
    <lineage>
        <taxon>Bacteria</taxon>
        <taxon>Pseudomonadati</taxon>
        <taxon>Pseudomonadota</taxon>
        <taxon>Alphaproteobacteria</taxon>
        <taxon>Sphingomonadales</taxon>
        <taxon>Sphingomonadaceae</taxon>
        <taxon>Novosphingobium</taxon>
    </lineage>
</organism>
<evidence type="ECO:0000256" key="1">
    <source>
        <dbReference type="ARBA" id="ARBA00023125"/>
    </source>
</evidence>
<dbReference type="GO" id="GO:0003700">
    <property type="term" value="F:DNA-binding transcription factor activity"/>
    <property type="evidence" value="ECO:0007669"/>
    <property type="project" value="TreeGrafter"/>
</dbReference>
<dbReference type="Proteomes" id="UP000555448">
    <property type="component" value="Unassembled WGS sequence"/>
</dbReference>
<evidence type="ECO:0000256" key="2">
    <source>
        <dbReference type="PROSITE-ProRule" id="PRU00335"/>
    </source>
</evidence>
<evidence type="ECO:0000313" key="5">
    <source>
        <dbReference type="Proteomes" id="UP000555448"/>
    </source>
</evidence>
<dbReference type="PANTHER" id="PTHR30055:SF226">
    <property type="entry name" value="HTH-TYPE TRANSCRIPTIONAL REGULATOR PKSA"/>
    <property type="match status" value="1"/>
</dbReference>
<dbReference type="PROSITE" id="PS50977">
    <property type="entry name" value="HTH_TETR_2"/>
    <property type="match status" value="1"/>
</dbReference>
<feature type="domain" description="HTH tetR-type" evidence="3">
    <location>
        <begin position="185"/>
        <end position="245"/>
    </location>
</feature>
<dbReference type="PANTHER" id="PTHR30055">
    <property type="entry name" value="HTH-TYPE TRANSCRIPTIONAL REGULATOR RUTR"/>
    <property type="match status" value="1"/>
</dbReference>
<comment type="caution">
    <text evidence="4">The sequence shown here is derived from an EMBL/GenBank/DDBJ whole genome shotgun (WGS) entry which is preliminary data.</text>
</comment>
<dbReference type="InterPro" id="IPR001647">
    <property type="entry name" value="HTH_TetR"/>
</dbReference>
<dbReference type="Gene3D" id="1.10.357.10">
    <property type="entry name" value="Tetracycline Repressor, domain 2"/>
    <property type="match status" value="2"/>
</dbReference>
<feature type="DNA-binding region" description="H-T-H motif" evidence="2">
    <location>
        <begin position="208"/>
        <end position="227"/>
    </location>
</feature>
<protein>
    <submittedName>
        <fullName evidence="4">AcrR family transcriptional regulator</fullName>
    </submittedName>
</protein>
<evidence type="ECO:0000259" key="3">
    <source>
        <dbReference type="PROSITE" id="PS50977"/>
    </source>
</evidence>
<keyword evidence="5" id="KW-1185">Reference proteome</keyword>
<dbReference type="InterPro" id="IPR009057">
    <property type="entry name" value="Homeodomain-like_sf"/>
</dbReference>
<keyword evidence="1 2" id="KW-0238">DNA-binding</keyword>
<dbReference type="EMBL" id="JACHLR010000038">
    <property type="protein sequence ID" value="MBB4860929.1"/>
    <property type="molecule type" value="Genomic_DNA"/>
</dbReference>
<reference evidence="4 5" key="1">
    <citation type="submission" date="2020-08" db="EMBL/GenBank/DDBJ databases">
        <title>Functional genomics of gut bacteria from endangered species of beetles.</title>
        <authorList>
            <person name="Carlos-Shanley C."/>
        </authorList>
    </citation>
    <scope>NUCLEOTIDE SEQUENCE [LARGE SCALE GENOMIC DNA]</scope>
    <source>
        <strain evidence="4 5">S00245</strain>
    </source>
</reference>
<evidence type="ECO:0000313" key="4">
    <source>
        <dbReference type="EMBL" id="MBB4860929.1"/>
    </source>
</evidence>
<proteinExistence type="predicted"/>
<dbReference type="AlphaFoldDB" id="A0A7W7NYU7"/>
<dbReference type="GO" id="GO:0000976">
    <property type="term" value="F:transcription cis-regulatory region binding"/>
    <property type="evidence" value="ECO:0007669"/>
    <property type="project" value="TreeGrafter"/>
</dbReference>
<dbReference type="InterPro" id="IPR050109">
    <property type="entry name" value="HTH-type_TetR-like_transc_reg"/>
</dbReference>
<name>A0A7W7NYU7_9SPHN</name>